<evidence type="ECO:0000313" key="11">
    <source>
        <dbReference type="Proteomes" id="UP000295444"/>
    </source>
</evidence>
<protein>
    <recommendedName>
        <fullName evidence="3 5">Regulatory protein RecX</fullName>
    </recommendedName>
</protein>
<evidence type="ECO:0000256" key="6">
    <source>
        <dbReference type="SAM" id="MobiDB-lite"/>
    </source>
</evidence>
<dbReference type="InterPro" id="IPR053924">
    <property type="entry name" value="RecX_HTH_2nd"/>
</dbReference>
<evidence type="ECO:0000259" key="8">
    <source>
        <dbReference type="Pfam" id="PF21981"/>
    </source>
</evidence>
<dbReference type="InterPro" id="IPR053926">
    <property type="entry name" value="RecX_HTH_1st"/>
</dbReference>
<dbReference type="Pfam" id="PF21982">
    <property type="entry name" value="RecX_HTH1"/>
    <property type="match status" value="1"/>
</dbReference>
<sequence length="447" mass="48021">MPDLERARKGWPLDPDTAEEDPNDTFGQALARAAERRAVSSSSPDDDWLTSGDTPSTTPARRGSRPPDHDDDWLSADDLPPDDSPAAPASRRNRLRPTPSDDDWSSADDAADGQDLSAPRVRRRGGVRSLAADDGWLSADDPALDDDGSPAASRRGGSKVRPPSPADGWVSADDPAPESGSSDNASDKGKANADAKAAPIARRDGPGPTADKAEDDPIAVLKRRLAAVSNGSSTADNTQRNQARNQTRSRGRSGSGSISGPGNRDGSTQDEPGRTGRRGRGARRDKQPPGHDPNPVAKAKDICLTLLTARARTRSELEQSLRRKEFADDVIDQVLGRLDEVGLIDDAAFADAWVQSRHTYQGLGRRALKAELHRKGVPDEVAAEAIASVDHEAEEQRARELVRKRLRAMSELDDTVKLRRLLGMLARKGYSQGLAYSVIKDELNSTG</sequence>
<evidence type="ECO:0000259" key="7">
    <source>
        <dbReference type="Pfam" id="PF02631"/>
    </source>
</evidence>
<feature type="domain" description="RecX second three-helical" evidence="7">
    <location>
        <begin position="345"/>
        <end position="386"/>
    </location>
</feature>
<dbReference type="InterPro" id="IPR036388">
    <property type="entry name" value="WH-like_DNA-bd_sf"/>
</dbReference>
<dbReference type="GO" id="GO:0005737">
    <property type="term" value="C:cytoplasm"/>
    <property type="evidence" value="ECO:0007669"/>
    <property type="project" value="UniProtKB-SubCell"/>
</dbReference>
<comment type="function">
    <text evidence="5">Modulates RecA activity.</text>
</comment>
<dbReference type="PANTHER" id="PTHR33602:SF1">
    <property type="entry name" value="REGULATORY PROTEIN RECX FAMILY PROTEIN"/>
    <property type="match status" value="1"/>
</dbReference>
<accession>A0A4R6RQV8</accession>
<dbReference type="Pfam" id="PF21981">
    <property type="entry name" value="RecX_HTH3"/>
    <property type="match status" value="1"/>
</dbReference>
<feature type="region of interest" description="Disordered" evidence="6">
    <location>
        <begin position="1"/>
        <end position="299"/>
    </location>
</feature>
<feature type="domain" description="RecX first three-helical" evidence="9">
    <location>
        <begin position="299"/>
        <end position="338"/>
    </location>
</feature>
<evidence type="ECO:0000256" key="3">
    <source>
        <dbReference type="ARBA" id="ARBA00018111"/>
    </source>
</evidence>
<feature type="compositionally biased region" description="Acidic residues" evidence="6">
    <location>
        <begin position="100"/>
        <end position="112"/>
    </location>
</feature>
<dbReference type="NCBIfam" id="NF001064">
    <property type="entry name" value="PRK00117.5-4"/>
    <property type="match status" value="1"/>
</dbReference>
<evidence type="ECO:0000313" key="10">
    <source>
        <dbReference type="EMBL" id="TDP89181.1"/>
    </source>
</evidence>
<dbReference type="PANTHER" id="PTHR33602">
    <property type="entry name" value="REGULATORY PROTEIN RECX FAMILY PROTEIN"/>
    <property type="match status" value="1"/>
</dbReference>
<evidence type="ECO:0000256" key="5">
    <source>
        <dbReference type="HAMAP-Rule" id="MF_01114"/>
    </source>
</evidence>
<dbReference type="GO" id="GO:0006282">
    <property type="term" value="P:regulation of DNA repair"/>
    <property type="evidence" value="ECO:0007669"/>
    <property type="project" value="UniProtKB-UniRule"/>
</dbReference>
<proteinExistence type="inferred from homology"/>
<evidence type="ECO:0000256" key="4">
    <source>
        <dbReference type="ARBA" id="ARBA00022490"/>
    </source>
</evidence>
<feature type="compositionally biased region" description="Acidic residues" evidence="6">
    <location>
        <begin position="69"/>
        <end position="81"/>
    </location>
</feature>
<reference evidence="10 11" key="1">
    <citation type="submission" date="2019-03" db="EMBL/GenBank/DDBJ databases">
        <title>Genomic Encyclopedia of Type Strains, Phase IV (KMG-IV): sequencing the most valuable type-strain genomes for metagenomic binning, comparative biology and taxonomic classification.</title>
        <authorList>
            <person name="Goeker M."/>
        </authorList>
    </citation>
    <scope>NUCLEOTIDE SEQUENCE [LARGE SCALE GENOMIC DNA]</scope>
    <source>
        <strain evidence="10 11">DSM 45361</strain>
    </source>
</reference>
<comment type="similarity">
    <text evidence="2 5">Belongs to the RecX family.</text>
</comment>
<dbReference type="Pfam" id="PF02631">
    <property type="entry name" value="RecX_HTH2"/>
    <property type="match status" value="1"/>
</dbReference>
<gene>
    <name evidence="5" type="primary">recX</name>
    <name evidence="10" type="ORF">EV186_1145</name>
</gene>
<dbReference type="Gene3D" id="1.10.10.10">
    <property type="entry name" value="Winged helix-like DNA-binding domain superfamily/Winged helix DNA-binding domain"/>
    <property type="match status" value="2"/>
</dbReference>
<dbReference type="Proteomes" id="UP000295444">
    <property type="component" value="Unassembled WGS sequence"/>
</dbReference>
<name>A0A4R6RQV8_LABRH</name>
<evidence type="ECO:0000256" key="1">
    <source>
        <dbReference type="ARBA" id="ARBA00004496"/>
    </source>
</evidence>
<dbReference type="AlphaFoldDB" id="A0A4R6RQV8"/>
<keyword evidence="4 5" id="KW-0963">Cytoplasm</keyword>
<feature type="compositionally biased region" description="Polar residues" evidence="6">
    <location>
        <begin position="229"/>
        <end position="246"/>
    </location>
</feature>
<keyword evidence="11" id="KW-1185">Reference proteome</keyword>
<comment type="caution">
    <text evidence="10">The sequence shown here is derived from an EMBL/GenBank/DDBJ whole genome shotgun (WGS) entry which is preliminary data.</text>
</comment>
<dbReference type="HAMAP" id="MF_01114">
    <property type="entry name" value="RecX"/>
    <property type="match status" value="1"/>
</dbReference>
<organism evidence="10 11">
    <name type="scientific">Labedaea rhizosphaerae</name>
    <dbReference type="NCBI Taxonomy" id="598644"/>
    <lineage>
        <taxon>Bacteria</taxon>
        <taxon>Bacillati</taxon>
        <taxon>Actinomycetota</taxon>
        <taxon>Actinomycetes</taxon>
        <taxon>Pseudonocardiales</taxon>
        <taxon>Pseudonocardiaceae</taxon>
        <taxon>Labedaea</taxon>
    </lineage>
</organism>
<dbReference type="InterPro" id="IPR003783">
    <property type="entry name" value="Regulatory_RecX"/>
</dbReference>
<evidence type="ECO:0000256" key="2">
    <source>
        <dbReference type="ARBA" id="ARBA00009695"/>
    </source>
</evidence>
<comment type="subcellular location">
    <subcellularLocation>
        <location evidence="1 5">Cytoplasm</location>
    </subcellularLocation>
</comment>
<dbReference type="InterPro" id="IPR053925">
    <property type="entry name" value="RecX_HTH_3rd"/>
</dbReference>
<feature type="domain" description="RecX third three-helical" evidence="8">
    <location>
        <begin position="394"/>
        <end position="439"/>
    </location>
</feature>
<evidence type="ECO:0000259" key="9">
    <source>
        <dbReference type="Pfam" id="PF21982"/>
    </source>
</evidence>
<dbReference type="EMBL" id="SNXZ01000014">
    <property type="protein sequence ID" value="TDP89181.1"/>
    <property type="molecule type" value="Genomic_DNA"/>
</dbReference>